<evidence type="ECO:0000313" key="3">
    <source>
        <dbReference type="Proteomes" id="UP000186096"/>
    </source>
</evidence>
<keyword evidence="3" id="KW-1185">Reference proteome</keyword>
<dbReference type="STRING" id="58117.SAMN05421833_103317"/>
<dbReference type="Proteomes" id="UP000186096">
    <property type="component" value="Unassembled WGS sequence"/>
</dbReference>
<gene>
    <name evidence="2" type="ORF">SAMN05421833_103317</name>
</gene>
<dbReference type="AlphaFoldDB" id="A0A1N6V941"/>
<dbReference type="EMBL" id="FTNI01000003">
    <property type="protein sequence ID" value="SIQ74401.1"/>
    <property type="molecule type" value="Genomic_DNA"/>
</dbReference>
<reference evidence="3" key="1">
    <citation type="submission" date="2017-01" db="EMBL/GenBank/DDBJ databases">
        <authorList>
            <person name="Varghese N."/>
            <person name="Submissions S."/>
        </authorList>
    </citation>
    <scope>NUCLEOTIDE SEQUENCE [LARGE SCALE GENOMIC DNA]</scope>
    <source>
        <strain evidence="3">ATCC 12950</strain>
    </source>
</reference>
<name>A0A1N6V941_9ACTN</name>
<feature type="domain" description="N-acetyltransferase" evidence="1">
    <location>
        <begin position="1"/>
        <end position="165"/>
    </location>
</feature>
<sequence length="190" mass="19719">MLIRRENPGDVEAVRAVVALAFAPYQAARTPGRPDGLPAEVTLLDALRADPGWLPELSLVAPAPAPAPAKAPGGGIAGHVVCTRAHVGAVPVLGLGPLSVHPDHQRRGVGSALVHAALGAAEALGAPLVALLGDPAYYSRFGFEHAETHGVTAPDPAWGEHFQVRVFERRVPPPRGPFVYAKPFSTVDGV</sequence>
<dbReference type="CDD" id="cd04301">
    <property type="entry name" value="NAT_SF"/>
    <property type="match status" value="1"/>
</dbReference>
<keyword evidence="2" id="KW-0808">Transferase</keyword>
<organism evidence="2 3">
    <name type="scientific">Microbispora rosea</name>
    <dbReference type="NCBI Taxonomy" id="58117"/>
    <lineage>
        <taxon>Bacteria</taxon>
        <taxon>Bacillati</taxon>
        <taxon>Actinomycetota</taxon>
        <taxon>Actinomycetes</taxon>
        <taxon>Streptosporangiales</taxon>
        <taxon>Streptosporangiaceae</taxon>
        <taxon>Microbispora</taxon>
    </lineage>
</organism>
<accession>A0A1N6V941</accession>
<proteinExistence type="predicted"/>
<dbReference type="GO" id="GO:0016747">
    <property type="term" value="F:acyltransferase activity, transferring groups other than amino-acyl groups"/>
    <property type="evidence" value="ECO:0007669"/>
    <property type="project" value="InterPro"/>
</dbReference>
<dbReference type="InterPro" id="IPR016181">
    <property type="entry name" value="Acyl_CoA_acyltransferase"/>
</dbReference>
<dbReference type="Gene3D" id="3.40.630.30">
    <property type="match status" value="1"/>
</dbReference>
<dbReference type="Pfam" id="PF13508">
    <property type="entry name" value="Acetyltransf_7"/>
    <property type="match status" value="1"/>
</dbReference>
<protein>
    <submittedName>
        <fullName evidence="2">Putative acetyltransferase</fullName>
    </submittedName>
</protein>
<dbReference type="PROSITE" id="PS51186">
    <property type="entry name" value="GNAT"/>
    <property type="match status" value="1"/>
</dbReference>
<dbReference type="RefSeq" id="WP_076433641.1">
    <property type="nucleotide sequence ID" value="NZ_FTNI01000003.1"/>
</dbReference>
<dbReference type="OrthoDB" id="9797178at2"/>
<evidence type="ECO:0000313" key="2">
    <source>
        <dbReference type="EMBL" id="SIQ74401.1"/>
    </source>
</evidence>
<evidence type="ECO:0000259" key="1">
    <source>
        <dbReference type="PROSITE" id="PS51186"/>
    </source>
</evidence>
<dbReference type="SUPFAM" id="SSF55729">
    <property type="entry name" value="Acyl-CoA N-acyltransferases (Nat)"/>
    <property type="match status" value="1"/>
</dbReference>
<dbReference type="InterPro" id="IPR000182">
    <property type="entry name" value="GNAT_dom"/>
</dbReference>